<protein>
    <submittedName>
        <fullName evidence="1">Uncharacterized protein</fullName>
    </submittedName>
</protein>
<evidence type="ECO:0000313" key="2">
    <source>
        <dbReference type="Proteomes" id="UP000008851"/>
    </source>
</evidence>
<dbReference type="Proteomes" id="UP000008851">
    <property type="component" value="Chromosome"/>
</dbReference>
<dbReference type="EMBL" id="CP003057">
    <property type="protein sequence ID" value="AEQ98246.1"/>
    <property type="molecule type" value="Genomic_DNA"/>
</dbReference>
<dbReference type="KEGG" id="xor:XOC_4168"/>
<gene>
    <name evidence="1" type="ORF">XOC_4168</name>
</gene>
<evidence type="ECO:0000313" key="1">
    <source>
        <dbReference type="EMBL" id="AEQ98246.1"/>
    </source>
</evidence>
<organism evidence="1 2">
    <name type="scientific">Xanthomonas oryzae pv. oryzicola (strain BLS256)</name>
    <dbReference type="NCBI Taxonomy" id="383407"/>
    <lineage>
        <taxon>Bacteria</taxon>
        <taxon>Pseudomonadati</taxon>
        <taxon>Pseudomonadota</taxon>
        <taxon>Gammaproteobacteria</taxon>
        <taxon>Lysobacterales</taxon>
        <taxon>Lysobacteraceae</taxon>
        <taxon>Xanthomonas</taxon>
    </lineage>
</organism>
<reference evidence="1 2" key="1">
    <citation type="journal article" date="2011" name="J. Bacteriol.">
        <title>Two new complete genome sequences offer insight into host and tissue specificity of plant pathogenic Xanthomonas spp.</title>
        <authorList>
            <person name="Bogdanove A.J."/>
            <person name="Koebnik R."/>
            <person name="Lu H."/>
            <person name="Furutani A."/>
            <person name="Angiuoli S.V."/>
            <person name="Patil P.B."/>
            <person name="Van Sluys M.A."/>
            <person name="Ryan R.P."/>
            <person name="Meyer D.F."/>
            <person name="Han S.W."/>
            <person name="Aparna G."/>
            <person name="Rajaram M."/>
            <person name="Delcher A.L."/>
            <person name="Phillippy A.M."/>
            <person name="Puiu D."/>
            <person name="Schatz M.C."/>
            <person name="Shumway M."/>
            <person name="Sommer D.D."/>
            <person name="Trapnell C."/>
            <person name="Benahmed F."/>
            <person name="Dimitrov G."/>
            <person name="Madupu R."/>
            <person name="Radune D."/>
            <person name="Sullivan S."/>
            <person name="Jha G."/>
            <person name="Ishihara H."/>
            <person name="Lee S.W."/>
            <person name="Pandey A."/>
            <person name="Sharma V."/>
            <person name="Sriariyanun M."/>
            <person name="Szurek B."/>
            <person name="Vera-Cruz C.M."/>
            <person name="Dorman K.S."/>
            <person name="Ronald P.C."/>
            <person name="Verdier V."/>
            <person name="Dow J.M."/>
            <person name="Sonti R.V."/>
            <person name="Tsuge S."/>
            <person name="Brendel V.P."/>
            <person name="Rabinowicz P.D."/>
            <person name="Leach J.E."/>
            <person name="White F.F."/>
            <person name="Salzberg S.L."/>
        </authorList>
    </citation>
    <scope>NUCLEOTIDE SEQUENCE [LARGE SCALE GENOMIC DNA]</scope>
    <source>
        <strain evidence="1 2">BLS256</strain>
    </source>
</reference>
<dbReference type="HOGENOM" id="CLU_3334899_0_0_6"/>
<accession>G7TKA7</accession>
<name>G7TKA7_XANOB</name>
<proteinExistence type="predicted"/>
<dbReference type="AlphaFoldDB" id="G7TKA7"/>
<sequence length="38" mass="4277">MISHCGQLPEEWQLVRPAQRQIAVNPTTAARRLALPSH</sequence>